<dbReference type="CDD" id="cd08422">
    <property type="entry name" value="PBP2_CrgA_like"/>
    <property type="match status" value="1"/>
</dbReference>
<dbReference type="Pfam" id="PF00126">
    <property type="entry name" value="HTH_1"/>
    <property type="match status" value="1"/>
</dbReference>
<evidence type="ECO:0000259" key="5">
    <source>
        <dbReference type="PROSITE" id="PS50931"/>
    </source>
</evidence>
<dbReference type="PROSITE" id="PS50931">
    <property type="entry name" value="HTH_LYSR"/>
    <property type="match status" value="1"/>
</dbReference>
<keyword evidence="4" id="KW-0804">Transcription</keyword>
<evidence type="ECO:0000256" key="3">
    <source>
        <dbReference type="ARBA" id="ARBA00023125"/>
    </source>
</evidence>
<name>A0A7C1W465_9GAMM</name>
<sequence>MSQIEEMRCFVRIVDAGSITKAAEQMDTVKSAMSKRLTDLEKRLGVSLLTRTTRKQSLTDIGRSYYQQCVRILDNIDEVEGALGNEQAALSGRIKLAAPITFGMMHLNTAIREFNHQHPDIVFDIDFNDRQQDLVAEGIDLAIRISNLLDSNLVARKLTSTRLLICGSPAYFQRNGTPETAEDLLFGHVQLRYTLGANSWPLLNHQGEALSVNLPSVLSANNGEYLLDSAIDGKGLIFIPDFIAADALASGQLVSVLTDKISLKDLGVYAIYPQTRYLSHRVRSFIDFLRDYYQNHSSWQTKTTH</sequence>
<dbReference type="Proteomes" id="UP000886384">
    <property type="component" value="Unassembled WGS sequence"/>
</dbReference>
<dbReference type="InterPro" id="IPR005119">
    <property type="entry name" value="LysR_subst-bd"/>
</dbReference>
<dbReference type="PANTHER" id="PTHR30537">
    <property type="entry name" value="HTH-TYPE TRANSCRIPTIONAL REGULATOR"/>
    <property type="match status" value="1"/>
</dbReference>
<comment type="caution">
    <text evidence="6">The sequence shown here is derived from an EMBL/GenBank/DDBJ whole genome shotgun (WGS) entry which is preliminary data.</text>
</comment>
<evidence type="ECO:0000256" key="4">
    <source>
        <dbReference type="ARBA" id="ARBA00023163"/>
    </source>
</evidence>
<dbReference type="InterPro" id="IPR036390">
    <property type="entry name" value="WH_DNA-bd_sf"/>
</dbReference>
<keyword evidence="3" id="KW-0238">DNA-binding</keyword>
<dbReference type="Gene3D" id="1.10.10.10">
    <property type="entry name" value="Winged helix-like DNA-binding domain superfamily/Winged helix DNA-binding domain"/>
    <property type="match status" value="1"/>
</dbReference>
<gene>
    <name evidence="6" type="ORF">ENI26_10255</name>
</gene>
<organism evidence="6">
    <name type="scientific">Methylophaga aminisulfidivorans</name>
    <dbReference type="NCBI Taxonomy" id="230105"/>
    <lineage>
        <taxon>Bacteria</taxon>
        <taxon>Pseudomonadati</taxon>
        <taxon>Pseudomonadota</taxon>
        <taxon>Gammaproteobacteria</taxon>
        <taxon>Thiotrichales</taxon>
        <taxon>Piscirickettsiaceae</taxon>
        <taxon>Methylophaga</taxon>
    </lineage>
</organism>
<dbReference type="GO" id="GO:0006351">
    <property type="term" value="P:DNA-templated transcription"/>
    <property type="evidence" value="ECO:0007669"/>
    <property type="project" value="TreeGrafter"/>
</dbReference>
<comment type="similarity">
    <text evidence="1">Belongs to the LysR transcriptional regulatory family.</text>
</comment>
<dbReference type="InterPro" id="IPR036388">
    <property type="entry name" value="WH-like_DNA-bd_sf"/>
</dbReference>
<keyword evidence="2" id="KW-0805">Transcription regulation</keyword>
<accession>A0A7C1W465</accession>
<dbReference type="SUPFAM" id="SSF46785">
    <property type="entry name" value="Winged helix' DNA-binding domain"/>
    <property type="match status" value="1"/>
</dbReference>
<dbReference type="SUPFAM" id="SSF53850">
    <property type="entry name" value="Periplasmic binding protein-like II"/>
    <property type="match status" value="1"/>
</dbReference>
<proteinExistence type="inferred from homology"/>
<feature type="domain" description="HTH lysR-type" evidence="5">
    <location>
        <begin position="1"/>
        <end position="59"/>
    </location>
</feature>
<reference evidence="6" key="1">
    <citation type="journal article" date="2020" name="mSystems">
        <title>Genome- and Community-Level Interaction Insights into Carbon Utilization and Element Cycling Functions of Hydrothermarchaeota in Hydrothermal Sediment.</title>
        <authorList>
            <person name="Zhou Z."/>
            <person name="Liu Y."/>
            <person name="Xu W."/>
            <person name="Pan J."/>
            <person name="Luo Z.H."/>
            <person name="Li M."/>
        </authorList>
    </citation>
    <scope>NUCLEOTIDE SEQUENCE [LARGE SCALE GENOMIC DNA]</scope>
    <source>
        <strain evidence="6">HyVt-380</strain>
    </source>
</reference>
<dbReference type="Gene3D" id="3.40.190.290">
    <property type="match status" value="1"/>
</dbReference>
<evidence type="ECO:0000256" key="2">
    <source>
        <dbReference type="ARBA" id="ARBA00023015"/>
    </source>
</evidence>
<dbReference type="InterPro" id="IPR058163">
    <property type="entry name" value="LysR-type_TF_proteobact-type"/>
</dbReference>
<dbReference type="GO" id="GO:0043565">
    <property type="term" value="F:sequence-specific DNA binding"/>
    <property type="evidence" value="ECO:0007669"/>
    <property type="project" value="TreeGrafter"/>
</dbReference>
<dbReference type="PANTHER" id="PTHR30537:SF5">
    <property type="entry name" value="HTH-TYPE TRANSCRIPTIONAL ACTIVATOR TTDR-RELATED"/>
    <property type="match status" value="1"/>
</dbReference>
<dbReference type="FunFam" id="1.10.10.10:FF:000001">
    <property type="entry name" value="LysR family transcriptional regulator"/>
    <property type="match status" value="1"/>
</dbReference>
<evidence type="ECO:0000313" key="6">
    <source>
        <dbReference type="EMBL" id="HEC74735.1"/>
    </source>
</evidence>
<dbReference type="GO" id="GO:0003700">
    <property type="term" value="F:DNA-binding transcription factor activity"/>
    <property type="evidence" value="ECO:0007669"/>
    <property type="project" value="InterPro"/>
</dbReference>
<dbReference type="AlphaFoldDB" id="A0A7C1W465"/>
<dbReference type="Pfam" id="PF03466">
    <property type="entry name" value="LysR_substrate"/>
    <property type="match status" value="1"/>
</dbReference>
<dbReference type="InterPro" id="IPR000847">
    <property type="entry name" value="LysR_HTH_N"/>
</dbReference>
<dbReference type="EMBL" id="DRHY01000222">
    <property type="protein sequence ID" value="HEC74735.1"/>
    <property type="molecule type" value="Genomic_DNA"/>
</dbReference>
<evidence type="ECO:0000256" key="1">
    <source>
        <dbReference type="ARBA" id="ARBA00009437"/>
    </source>
</evidence>
<protein>
    <submittedName>
        <fullName evidence="6">LysR family transcriptional regulator</fullName>
    </submittedName>
</protein>